<evidence type="ECO:0000256" key="3">
    <source>
        <dbReference type="ARBA" id="ARBA00022692"/>
    </source>
</evidence>
<comment type="caution">
    <text evidence="7">The sequence shown here is derived from an EMBL/GenBank/DDBJ whole genome shotgun (WGS) entry which is preliminary data.</text>
</comment>
<dbReference type="Proteomes" id="UP000824019">
    <property type="component" value="Unassembled WGS sequence"/>
</dbReference>
<dbReference type="InterPro" id="IPR000175">
    <property type="entry name" value="Na/ntran_symport"/>
</dbReference>
<feature type="non-terminal residue" evidence="7">
    <location>
        <position position="213"/>
    </location>
</feature>
<dbReference type="EMBL" id="JAHAKR010000140">
    <property type="protein sequence ID" value="MBS5829980.1"/>
    <property type="molecule type" value="Genomic_DNA"/>
</dbReference>
<proteinExistence type="predicted"/>
<comment type="subcellular location">
    <subcellularLocation>
        <location evidence="1">Membrane</location>
        <topology evidence="1">Multi-pass membrane protein</topology>
    </subcellularLocation>
</comment>
<dbReference type="PROSITE" id="PS50267">
    <property type="entry name" value="NA_NEUROTRAN_SYMP_3"/>
    <property type="match status" value="1"/>
</dbReference>
<name>A0A9E1B9T8_9BACT</name>
<dbReference type="SUPFAM" id="SSF161070">
    <property type="entry name" value="SNF-like"/>
    <property type="match status" value="1"/>
</dbReference>
<feature type="transmembrane region" description="Helical" evidence="6">
    <location>
        <begin position="171"/>
        <end position="191"/>
    </location>
</feature>
<organism evidence="7 8">
    <name type="scientific">Campylobacter concisus</name>
    <dbReference type="NCBI Taxonomy" id="199"/>
    <lineage>
        <taxon>Bacteria</taxon>
        <taxon>Pseudomonadati</taxon>
        <taxon>Campylobacterota</taxon>
        <taxon>Epsilonproteobacteria</taxon>
        <taxon>Campylobacterales</taxon>
        <taxon>Campylobacteraceae</taxon>
        <taxon>Campylobacter</taxon>
    </lineage>
</organism>
<evidence type="ECO:0000313" key="8">
    <source>
        <dbReference type="Proteomes" id="UP000824019"/>
    </source>
</evidence>
<reference evidence="7" key="1">
    <citation type="submission" date="2021-02" db="EMBL/GenBank/DDBJ databases">
        <title>Infant gut strain persistence is associated with maternal origin, phylogeny, and functional potential including surface adhesion and iron acquisition.</title>
        <authorList>
            <person name="Lou Y.C."/>
        </authorList>
    </citation>
    <scope>NUCLEOTIDE SEQUENCE</scope>
    <source>
        <strain evidence="7">L3_101_000G1_dasL3_101_000G1_concoct_7_sub</strain>
    </source>
</reference>
<evidence type="ECO:0000256" key="4">
    <source>
        <dbReference type="ARBA" id="ARBA00022989"/>
    </source>
</evidence>
<keyword evidence="2" id="KW-0813">Transport</keyword>
<evidence type="ECO:0000256" key="5">
    <source>
        <dbReference type="ARBA" id="ARBA00023136"/>
    </source>
</evidence>
<feature type="transmembrane region" description="Helical" evidence="6">
    <location>
        <begin position="84"/>
        <end position="111"/>
    </location>
</feature>
<dbReference type="PANTHER" id="PTHR42948">
    <property type="entry name" value="TRANSPORTER"/>
    <property type="match status" value="1"/>
</dbReference>
<evidence type="ECO:0000256" key="2">
    <source>
        <dbReference type="ARBA" id="ARBA00022448"/>
    </source>
</evidence>
<keyword evidence="3 6" id="KW-0812">Transmembrane</keyword>
<dbReference type="PANTHER" id="PTHR42948:SF1">
    <property type="entry name" value="TRANSPORTER"/>
    <property type="match status" value="1"/>
</dbReference>
<feature type="transmembrane region" description="Helical" evidence="6">
    <location>
        <begin position="41"/>
        <end position="63"/>
    </location>
</feature>
<keyword evidence="4 6" id="KW-1133">Transmembrane helix</keyword>
<protein>
    <submittedName>
        <fullName evidence="7">Sodium-dependent transporter</fullName>
    </submittedName>
</protein>
<evidence type="ECO:0000256" key="6">
    <source>
        <dbReference type="SAM" id="Phobius"/>
    </source>
</evidence>
<accession>A0A9E1B9T8</accession>
<dbReference type="Pfam" id="PF00209">
    <property type="entry name" value="SNF"/>
    <property type="match status" value="1"/>
</dbReference>
<evidence type="ECO:0000313" key="7">
    <source>
        <dbReference type="EMBL" id="MBS5829980.1"/>
    </source>
</evidence>
<dbReference type="GO" id="GO:0016020">
    <property type="term" value="C:membrane"/>
    <property type="evidence" value="ECO:0007669"/>
    <property type="project" value="UniProtKB-SubCell"/>
</dbReference>
<gene>
    <name evidence="7" type="ORF">KIC69_03990</name>
</gene>
<feature type="transmembrane region" description="Helical" evidence="6">
    <location>
        <begin position="143"/>
        <end position="159"/>
    </location>
</feature>
<dbReference type="AlphaFoldDB" id="A0A9E1B9T8"/>
<keyword evidence="5 6" id="KW-0472">Membrane</keyword>
<dbReference type="NCBIfam" id="NF037979">
    <property type="entry name" value="Na_transp"/>
    <property type="match status" value="1"/>
</dbReference>
<evidence type="ECO:0000256" key="1">
    <source>
        <dbReference type="ARBA" id="ARBA00004141"/>
    </source>
</evidence>
<sequence length="213" mass="23435">MAKEQFSKIGYVLAVAGSAVGLGNAWKFPYMVGENGGSAFIILYLLITFLVGVPIFMAELSIGKLSESDSVNAFRKLAAKNKNLWQLVGILAMVTAAIISSYYIVIIGWVFKYFVLSFSGLPSDIDSSKVIFNDLLTHGLGEQTLYFVIAFAACFYILSKGVKSGIEKLNVWMMPSLFIMVLIMLIFSMTMDGFSKSAEFLLIPDFSKISFNS</sequence>
<dbReference type="InterPro" id="IPR037272">
    <property type="entry name" value="SNS_sf"/>
</dbReference>
<dbReference type="PRINTS" id="PR00176">
    <property type="entry name" value="NANEUSMPORT"/>
</dbReference>